<reference evidence="7" key="1">
    <citation type="submission" date="2012-09" db="EMBL/GenBank/DDBJ databases">
        <title>Metagenomic Characterization of a Microbial Community in Wastewater Detects High Levels of Antibiotic Resistance.</title>
        <authorList>
            <person name="Abrams M."/>
            <person name="Caldwell A."/>
            <person name="Vandaei E."/>
            <person name="Lee W."/>
            <person name="Perrott J."/>
            <person name="Khan S.Y."/>
            <person name="Ta J."/>
            <person name="Romero D."/>
            <person name="Nguyen V."/>
            <person name="Pourmand N."/>
            <person name="Ouverney C.C."/>
        </authorList>
    </citation>
    <scope>NUCLEOTIDE SEQUENCE</scope>
</reference>
<dbReference type="Gene3D" id="1.10.760.10">
    <property type="entry name" value="Cytochrome c-like domain"/>
    <property type="match status" value="1"/>
</dbReference>
<evidence type="ECO:0000259" key="6">
    <source>
        <dbReference type="PROSITE" id="PS51007"/>
    </source>
</evidence>
<dbReference type="EMBL" id="JX649859">
    <property type="protein sequence ID" value="AGC70990.1"/>
    <property type="molecule type" value="Genomic_DNA"/>
</dbReference>
<evidence type="ECO:0000256" key="5">
    <source>
        <dbReference type="SAM" id="SignalP"/>
    </source>
</evidence>
<evidence type="ECO:0000313" key="7">
    <source>
        <dbReference type="EMBL" id="AGC70990.1"/>
    </source>
</evidence>
<keyword evidence="5" id="KW-0732">Signal</keyword>
<dbReference type="SUPFAM" id="SSF46626">
    <property type="entry name" value="Cytochrome c"/>
    <property type="match status" value="1"/>
</dbReference>
<dbReference type="Pfam" id="PF13442">
    <property type="entry name" value="Cytochrome_CBB3"/>
    <property type="match status" value="1"/>
</dbReference>
<dbReference type="GO" id="GO:0046872">
    <property type="term" value="F:metal ion binding"/>
    <property type="evidence" value="ECO:0007669"/>
    <property type="project" value="UniProtKB-KW"/>
</dbReference>
<keyword evidence="1 4" id="KW-0349">Heme</keyword>
<evidence type="ECO:0000256" key="1">
    <source>
        <dbReference type="ARBA" id="ARBA00022617"/>
    </source>
</evidence>
<dbReference type="GO" id="GO:0020037">
    <property type="term" value="F:heme binding"/>
    <property type="evidence" value="ECO:0007669"/>
    <property type="project" value="InterPro"/>
</dbReference>
<keyword evidence="3 4" id="KW-0408">Iron</keyword>
<dbReference type="GO" id="GO:0009055">
    <property type="term" value="F:electron transfer activity"/>
    <property type="evidence" value="ECO:0007669"/>
    <property type="project" value="InterPro"/>
</dbReference>
<evidence type="ECO:0000256" key="2">
    <source>
        <dbReference type="ARBA" id="ARBA00022723"/>
    </source>
</evidence>
<dbReference type="InterPro" id="IPR009056">
    <property type="entry name" value="Cyt_c-like_dom"/>
</dbReference>
<accession>L7VXV6</accession>
<dbReference type="PROSITE" id="PS51007">
    <property type="entry name" value="CYTC"/>
    <property type="match status" value="1"/>
</dbReference>
<dbReference type="AlphaFoldDB" id="L7VXV6"/>
<sequence>MRSPVSVHRRARVAVAASLTIAVPVALSACTDDSGPPVKLSAEGTKGKTVAARFQCQNCHSVDGDELTGPTWKGLLGSKVTLKDGSVTTVDTDYLIRAVREPNAQRRDDATGQMPTFDEDRLSDEQLAQVVAYITDLSAK</sequence>
<feature type="domain" description="Cytochrome c" evidence="6">
    <location>
        <begin position="42"/>
        <end position="138"/>
    </location>
</feature>
<organism evidence="7">
    <name type="scientific">uncultured bacterium A1Q1_fos_2107</name>
    <dbReference type="NCBI Taxonomy" id="1256562"/>
    <lineage>
        <taxon>Bacteria</taxon>
        <taxon>environmental samples</taxon>
    </lineage>
</organism>
<proteinExistence type="predicted"/>
<evidence type="ECO:0000256" key="4">
    <source>
        <dbReference type="PROSITE-ProRule" id="PRU00433"/>
    </source>
</evidence>
<dbReference type="InterPro" id="IPR036909">
    <property type="entry name" value="Cyt_c-like_dom_sf"/>
</dbReference>
<keyword evidence="2 4" id="KW-0479">Metal-binding</keyword>
<evidence type="ECO:0000256" key="3">
    <source>
        <dbReference type="ARBA" id="ARBA00023004"/>
    </source>
</evidence>
<name>L7VXV6_9BACT</name>
<feature type="signal peptide" evidence="5">
    <location>
        <begin position="1"/>
        <end position="28"/>
    </location>
</feature>
<feature type="chain" id="PRO_5003985211" evidence="5">
    <location>
        <begin position="29"/>
        <end position="140"/>
    </location>
</feature>
<dbReference type="PROSITE" id="PS51257">
    <property type="entry name" value="PROKAR_LIPOPROTEIN"/>
    <property type="match status" value="1"/>
</dbReference>
<protein>
    <submittedName>
        <fullName evidence="7">Cytochrome c oxidase subunit II</fullName>
    </submittedName>
</protein>